<evidence type="ECO:0000259" key="10">
    <source>
        <dbReference type="Pfam" id="PF01180"/>
    </source>
</evidence>
<organism evidence="11">
    <name type="scientific">marine sediment metagenome</name>
    <dbReference type="NCBI Taxonomy" id="412755"/>
    <lineage>
        <taxon>unclassified sequences</taxon>
        <taxon>metagenomes</taxon>
        <taxon>ecological metagenomes</taxon>
    </lineage>
</organism>
<protein>
    <recommendedName>
        <fullName evidence="10">Dihydroorotate dehydrogenase catalytic domain-containing protein</fullName>
    </recommendedName>
</protein>
<dbReference type="GO" id="GO:0004152">
    <property type="term" value="F:dihydroorotate dehydrogenase activity"/>
    <property type="evidence" value="ECO:0007669"/>
    <property type="project" value="InterPro"/>
</dbReference>
<keyword evidence="7" id="KW-0288">FMN</keyword>
<dbReference type="PROSITE" id="PS00912">
    <property type="entry name" value="DHODEHASE_2"/>
    <property type="match status" value="1"/>
</dbReference>
<keyword evidence="9" id="KW-0560">Oxidoreductase</keyword>
<evidence type="ECO:0000256" key="4">
    <source>
        <dbReference type="ARBA" id="ARBA00008008"/>
    </source>
</evidence>
<dbReference type="InterPro" id="IPR024920">
    <property type="entry name" value="Dihydroorotate_DH_1"/>
</dbReference>
<evidence type="ECO:0000313" key="11">
    <source>
        <dbReference type="EMBL" id="KKL85417.1"/>
    </source>
</evidence>
<dbReference type="HAMAP" id="MF_00224">
    <property type="entry name" value="DHO_dh_type1"/>
    <property type="match status" value="1"/>
</dbReference>
<dbReference type="NCBIfam" id="NF005574">
    <property type="entry name" value="PRK07259.1"/>
    <property type="match status" value="1"/>
</dbReference>
<dbReference type="NCBIfam" id="TIGR01037">
    <property type="entry name" value="pyrD_sub1_fam"/>
    <property type="match status" value="1"/>
</dbReference>
<evidence type="ECO:0000256" key="3">
    <source>
        <dbReference type="ARBA" id="ARBA00004725"/>
    </source>
</evidence>
<dbReference type="PANTHER" id="PTHR48109">
    <property type="entry name" value="DIHYDROOROTATE DEHYDROGENASE (QUINONE), MITOCHONDRIAL-RELATED"/>
    <property type="match status" value="1"/>
</dbReference>
<feature type="domain" description="Dihydroorotate dehydrogenase catalytic" evidence="10">
    <location>
        <begin position="6"/>
        <end position="289"/>
    </location>
</feature>
<dbReference type="PROSITE" id="PS00911">
    <property type="entry name" value="DHODEHASE_1"/>
    <property type="match status" value="1"/>
</dbReference>
<evidence type="ECO:0000256" key="6">
    <source>
        <dbReference type="ARBA" id="ARBA00022630"/>
    </source>
</evidence>
<evidence type="ECO:0000256" key="7">
    <source>
        <dbReference type="ARBA" id="ARBA00022643"/>
    </source>
</evidence>
<dbReference type="InterPro" id="IPR001295">
    <property type="entry name" value="Dihydroorotate_DH_CS"/>
</dbReference>
<dbReference type="GO" id="GO:0005737">
    <property type="term" value="C:cytoplasm"/>
    <property type="evidence" value="ECO:0007669"/>
    <property type="project" value="UniProtKB-SubCell"/>
</dbReference>
<comment type="similarity">
    <text evidence="4">Belongs to the dihydroorotate dehydrogenase family. Type 1 subfamily.</text>
</comment>
<dbReference type="AlphaFoldDB" id="A0A0F9IDG7"/>
<dbReference type="InterPro" id="IPR049622">
    <property type="entry name" value="Dihydroorotate_DH_I"/>
</dbReference>
<evidence type="ECO:0000256" key="1">
    <source>
        <dbReference type="ARBA" id="ARBA00001917"/>
    </source>
</evidence>
<dbReference type="InterPro" id="IPR013785">
    <property type="entry name" value="Aldolase_TIM"/>
</dbReference>
<dbReference type="PIRSF" id="PIRSF000164">
    <property type="entry name" value="DHO_oxidase"/>
    <property type="match status" value="1"/>
</dbReference>
<evidence type="ECO:0000256" key="2">
    <source>
        <dbReference type="ARBA" id="ARBA00004496"/>
    </source>
</evidence>
<dbReference type="InterPro" id="IPR005720">
    <property type="entry name" value="Dihydroorotate_DH_cat"/>
</dbReference>
<comment type="caution">
    <text evidence="11">The sequence shown here is derived from an EMBL/GenBank/DDBJ whole genome shotgun (WGS) entry which is preliminary data.</text>
</comment>
<dbReference type="InterPro" id="IPR050074">
    <property type="entry name" value="DHO_dehydrogenase"/>
</dbReference>
<accession>A0A0F9IDG7</accession>
<dbReference type="PANTHER" id="PTHR48109:SF1">
    <property type="entry name" value="DIHYDROOROTATE DEHYDROGENASE (FUMARATE)"/>
    <property type="match status" value="1"/>
</dbReference>
<dbReference type="Pfam" id="PF01180">
    <property type="entry name" value="DHO_dh"/>
    <property type="match status" value="1"/>
</dbReference>
<evidence type="ECO:0000256" key="8">
    <source>
        <dbReference type="ARBA" id="ARBA00022975"/>
    </source>
</evidence>
<dbReference type="CDD" id="cd04740">
    <property type="entry name" value="DHOD_1B_like"/>
    <property type="match status" value="1"/>
</dbReference>
<dbReference type="GO" id="GO:0006207">
    <property type="term" value="P:'de novo' pyrimidine nucleobase biosynthetic process"/>
    <property type="evidence" value="ECO:0007669"/>
    <property type="project" value="InterPro"/>
</dbReference>
<dbReference type="UniPathway" id="UPA00070"/>
<gene>
    <name evidence="11" type="ORF">LCGC14_1954930</name>
</gene>
<comment type="pathway">
    <text evidence="3">Pyrimidine metabolism; UMP biosynthesis via de novo pathway.</text>
</comment>
<dbReference type="SUPFAM" id="SSF51395">
    <property type="entry name" value="FMN-linked oxidoreductases"/>
    <property type="match status" value="1"/>
</dbReference>
<reference evidence="11" key="1">
    <citation type="journal article" date="2015" name="Nature">
        <title>Complex archaea that bridge the gap between prokaryotes and eukaryotes.</title>
        <authorList>
            <person name="Spang A."/>
            <person name="Saw J.H."/>
            <person name="Jorgensen S.L."/>
            <person name="Zaremba-Niedzwiedzka K."/>
            <person name="Martijn J."/>
            <person name="Lind A.E."/>
            <person name="van Eijk R."/>
            <person name="Schleper C."/>
            <person name="Guy L."/>
            <person name="Ettema T.J."/>
        </authorList>
    </citation>
    <scope>NUCLEOTIDE SEQUENCE</scope>
</reference>
<dbReference type="Gene3D" id="3.20.20.70">
    <property type="entry name" value="Aldolase class I"/>
    <property type="match status" value="1"/>
</dbReference>
<sequence>MTKPNLSVDLCGIKLSNPTILPSGFLGTSRSLLKRVADNGAGAVTIKSVSLEPREGHKNPTVVTFEAGMLNAVGYSNPGAEETVKEFSNIDEVTVPVIASVIGTDADDFVRVVEELAETKFAAIELPLSCPHTPGFGLLAGQGTPETTKEIVSAVRKTSKLPIFVKLSPNIPEIGNVAKAAEYAGADAITAVNTLGPGMIINIEAQKPVLSYKVGGVSGDALRPIATRCVYDIYESVKIPIIGVGGISTGRHAIEMIMAGATSIGIGTAIYQRGMYVFQKVCHEIESWMSDNGFNNINEMVGIAHE</sequence>
<dbReference type="InterPro" id="IPR012135">
    <property type="entry name" value="Dihydroorotate_DH_1_2"/>
</dbReference>
<proteinExistence type="inferred from homology"/>
<comment type="cofactor">
    <cofactor evidence="1">
        <name>FMN</name>
        <dbReference type="ChEBI" id="CHEBI:58210"/>
    </cofactor>
</comment>
<name>A0A0F9IDG7_9ZZZZ</name>
<evidence type="ECO:0000256" key="5">
    <source>
        <dbReference type="ARBA" id="ARBA00022490"/>
    </source>
</evidence>
<keyword evidence="6" id="KW-0285">Flavoprotein</keyword>
<dbReference type="FunFam" id="3.20.20.70:FF:000027">
    <property type="entry name" value="Dihydropyrimidine dehydrogenase [NADP(+)]"/>
    <property type="match status" value="1"/>
</dbReference>
<dbReference type="InterPro" id="IPR033888">
    <property type="entry name" value="DHOD_1B"/>
</dbReference>
<keyword evidence="5" id="KW-0963">Cytoplasm</keyword>
<keyword evidence="8" id="KW-0665">Pyrimidine biosynthesis</keyword>
<evidence type="ECO:0000256" key="9">
    <source>
        <dbReference type="ARBA" id="ARBA00023002"/>
    </source>
</evidence>
<dbReference type="EMBL" id="LAZR01021410">
    <property type="protein sequence ID" value="KKL85417.1"/>
    <property type="molecule type" value="Genomic_DNA"/>
</dbReference>
<comment type="subcellular location">
    <subcellularLocation>
        <location evidence="2">Cytoplasm</location>
    </subcellularLocation>
</comment>
<dbReference type="GO" id="GO:0044205">
    <property type="term" value="P:'de novo' UMP biosynthetic process"/>
    <property type="evidence" value="ECO:0007669"/>
    <property type="project" value="UniProtKB-UniPathway"/>
</dbReference>